<keyword evidence="2" id="KW-1185">Reference proteome</keyword>
<comment type="caution">
    <text evidence="1">The sequence shown here is derived from an EMBL/GenBank/DDBJ whole genome shotgun (WGS) entry which is preliminary data.</text>
</comment>
<name>X6PE64_RETFI</name>
<protein>
    <submittedName>
        <fullName evidence="1">Uncharacterized protein</fullName>
    </submittedName>
</protein>
<dbReference type="Proteomes" id="UP000023152">
    <property type="component" value="Unassembled WGS sequence"/>
</dbReference>
<dbReference type="AlphaFoldDB" id="X6PE64"/>
<dbReference type="EMBL" id="ASPP01000760">
    <property type="protein sequence ID" value="ETO36344.1"/>
    <property type="molecule type" value="Genomic_DNA"/>
</dbReference>
<evidence type="ECO:0000313" key="2">
    <source>
        <dbReference type="Proteomes" id="UP000023152"/>
    </source>
</evidence>
<sequence>MPIAFLNRFEKQLISYRTSLPSETEPWISKIEDRLTQMFGVAPKQLAKLFCGFDNDTIPSALFNILAEKKKEEQKWFNVVNLEILEKPEFDEAIENAVVTLFKPLCNPEIILEIAIDQGAKFEYEKAAQKEFPYFGRVIELQQMEPNKQMALILTGDFECNLPDQWNGAAKKIASFKKSSDFEQTINHFFSSDNTTQDLLILQYVHGSKNFSHFMHIKHTLEHAHYQYYCDKKEEKEKEVRQRSAVLLVHIKPPIFKNPFPLIFSRKWKFTYVDSLSSTEPAQLKTLLSQTMCDVLGKDVSNSRLHNSIRRAFARLQFPVNKNGGNAIQQLSTLFKESIATEKCRKGIVSRLKQLFKEGVVSKSIACILNNIQVKNPSNVDVLSLGCCFLERYENIIDRLLTIGCMNILSVFYENCYFQIFFNAVEKNCEHLSRLFVEVMQDTSMVTIPCLTNVMQRLVSIEPDLRAVSIQYEAMFPWSHVLHNWCHSKLAGAVTQLLAQKSNLIVHENEDVKENERENENKYEYENQHGNGNDNENGNKIRLESHRKVLQSSNLLKVMMDGENALKYLNMCNAEHCRMYFVDIIAAKYNLKQHKAEIVAKVMFAMIYILNSEASIAMIESILHFLPDIFATYVKLLKLCQDGSGIVLELHTLLNNENESTRLSSSIRLLLKHFISFSSGLPLHFLFLFFSNLTFFLCALLENEWSDIIRSLEAVESVIPTIIQFAKDWYDNCKEYNAILAMCRQVQMQILGAKHFGRQMISQEKLNTALSSVMSLSENGWLNDKNTIPDILKCMLKGGNLALDKRPHFVRDVLTTVQNIEELDTPNKKRVYHSVITDIFHNASELTQSVQHATDKIRLQILEELVLNQWNDDTFGLDTYKATLLNRVLERIYINTPNVEYNGPNQSIANISNVKTKLFQCINSILSITKTLKISEMKDNQKLNAVMHQTSQLLIYFDQFNKCYQHSLHIWFLKQFCIAKGMDWTQMFFTNAEIRARYPIFVDPQMSDVFSVFKYRPSDLPCTDPFIGIYGDKYIDFRNKCLRGIN</sequence>
<evidence type="ECO:0000313" key="1">
    <source>
        <dbReference type="EMBL" id="ETO36344.1"/>
    </source>
</evidence>
<proteinExistence type="predicted"/>
<reference evidence="1 2" key="1">
    <citation type="journal article" date="2013" name="Curr. Biol.">
        <title>The Genome of the Foraminiferan Reticulomyxa filosa.</title>
        <authorList>
            <person name="Glockner G."/>
            <person name="Hulsmann N."/>
            <person name="Schleicher M."/>
            <person name="Noegel A.A."/>
            <person name="Eichinger L."/>
            <person name="Gallinger C."/>
            <person name="Pawlowski J."/>
            <person name="Sierra R."/>
            <person name="Euteneuer U."/>
            <person name="Pillet L."/>
            <person name="Moustafa A."/>
            <person name="Platzer M."/>
            <person name="Groth M."/>
            <person name="Szafranski K."/>
            <person name="Schliwa M."/>
        </authorList>
    </citation>
    <scope>NUCLEOTIDE SEQUENCE [LARGE SCALE GENOMIC DNA]</scope>
</reference>
<gene>
    <name evidence="1" type="ORF">RFI_00721</name>
</gene>
<organism evidence="1 2">
    <name type="scientific">Reticulomyxa filosa</name>
    <dbReference type="NCBI Taxonomy" id="46433"/>
    <lineage>
        <taxon>Eukaryota</taxon>
        <taxon>Sar</taxon>
        <taxon>Rhizaria</taxon>
        <taxon>Retaria</taxon>
        <taxon>Foraminifera</taxon>
        <taxon>Monothalamids</taxon>
        <taxon>Reticulomyxidae</taxon>
        <taxon>Reticulomyxa</taxon>
    </lineage>
</organism>
<accession>X6PE64</accession>